<organism evidence="9 10">
    <name type="scientific">Vandammella animalimorsus</name>
    <dbReference type="NCBI Taxonomy" id="2029117"/>
    <lineage>
        <taxon>Bacteria</taxon>
        <taxon>Pseudomonadati</taxon>
        <taxon>Pseudomonadota</taxon>
        <taxon>Betaproteobacteria</taxon>
        <taxon>Burkholderiales</taxon>
        <taxon>Comamonadaceae</taxon>
        <taxon>Vandammella</taxon>
    </lineage>
</organism>
<comment type="similarity">
    <text evidence="2 8">Belongs to the 4-toluene sulfonate uptake permease (TSUP) (TC 2.A.102) family.</text>
</comment>
<dbReference type="Pfam" id="PF01925">
    <property type="entry name" value="TauE"/>
    <property type="match status" value="1"/>
</dbReference>
<dbReference type="PANTHER" id="PTHR30269">
    <property type="entry name" value="TRANSMEMBRANE PROTEIN YFCA"/>
    <property type="match status" value="1"/>
</dbReference>
<keyword evidence="3" id="KW-0813">Transport</keyword>
<gene>
    <name evidence="9" type="ORF">CK623_09390</name>
</gene>
<evidence type="ECO:0000256" key="6">
    <source>
        <dbReference type="ARBA" id="ARBA00022989"/>
    </source>
</evidence>
<feature type="transmembrane region" description="Helical" evidence="8">
    <location>
        <begin position="12"/>
        <end position="35"/>
    </location>
</feature>
<keyword evidence="4 8" id="KW-1003">Cell membrane</keyword>
<evidence type="ECO:0000256" key="1">
    <source>
        <dbReference type="ARBA" id="ARBA00004651"/>
    </source>
</evidence>
<proteinExistence type="inferred from homology"/>
<feature type="transmembrane region" description="Helical" evidence="8">
    <location>
        <begin position="168"/>
        <end position="190"/>
    </location>
</feature>
<evidence type="ECO:0000313" key="10">
    <source>
        <dbReference type="Proteomes" id="UP000218644"/>
    </source>
</evidence>
<keyword evidence="5 8" id="KW-0812">Transmembrane</keyword>
<dbReference type="InterPro" id="IPR052017">
    <property type="entry name" value="TSUP"/>
</dbReference>
<feature type="transmembrane region" description="Helical" evidence="8">
    <location>
        <begin position="77"/>
        <end position="94"/>
    </location>
</feature>
<comment type="caution">
    <text evidence="9">The sequence shown here is derived from an EMBL/GenBank/DDBJ whole genome shotgun (WGS) entry which is preliminary data.</text>
</comment>
<dbReference type="Proteomes" id="UP000218644">
    <property type="component" value="Unassembled WGS sequence"/>
</dbReference>
<evidence type="ECO:0000256" key="5">
    <source>
        <dbReference type="ARBA" id="ARBA00022692"/>
    </source>
</evidence>
<dbReference type="AlphaFoldDB" id="A0A2A2APB9"/>
<dbReference type="InterPro" id="IPR002781">
    <property type="entry name" value="TM_pro_TauE-like"/>
</dbReference>
<evidence type="ECO:0000313" key="9">
    <source>
        <dbReference type="EMBL" id="PAT39571.1"/>
    </source>
</evidence>
<feature type="transmembrane region" description="Helical" evidence="8">
    <location>
        <begin position="196"/>
        <end position="214"/>
    </location>
</feature>
<dbReference type="PANTHER" id="PTHR30269:SF32">
    <property type="entry name" value="MEMBRANE TRANSPORTER PROTEIN-RELATED"/>
    <property type="match status" value="1"/>
</dbReference>
<keyword evidence="6 8" id="KW-1133">Transmembrane helix</keyword>
<dbReference type="EMBL" id="NSJD01000015">
    <property type="protein sequence ID" value="PAT39571.1"/>
    <property type="molecule type" value="Genomic_DNA"/>
</dbReference>
<evidence type="ECO:0000256" key="3">
    <source>
        <dbReference type="ARBA" id="ARBA00022448"/>
    </source>
</evidence>
<evidence type="ECO:0000256" key="7">
    <source>
        <dbReference type="ARBA" id="ARBA00023136"/>
    </source>
</evidence>
<reference evidence="9 10" key="1">
    <citation type="submission" date="2017-08" db="EMBL/GenBank/DDBJ databases">
        <title>WGS of Clinical strains of the CDC Group NO-1 linked to zoonotic infections in humans.</title>
        <authorList>
            <person name="Bernier A.-M."/>
            <person name="Bernard K."/>
        </authorList>
    </citation>
    <scope>NUCLEOTIDE SEQUENCE [LARGE SCALE GENOMIC DNA]</scope>
    <source>
        <strain evidence="9 10">NML79-0751</strain>
    </source>
</reference>
<evidence type="ECO:0000256" key="4">
    <source>
        <dbReference type="ARBA" id="ARBA00022475"/>
    </source>
</evidence>
<accession>A0A2A2APB9</accession>
<name>A0A2A2APB9_9BURK</name>
<comment type="subcellular location">
    <subcellularLocation>
        <location evidence="1 8">Cell membrane</location>
        <topology evidence="1 8">Multi-pass membrane protein</topology>
    </subcellularLocation>
</comment>
<evidence type="ECO:0000256" key="2">
    <source>
        <dbReference type="ARBA" id="ARBA00009142"/>
    </source>
</evidence>
<sequence>MMDFSMAQWAAIWAVVAAAYVVFGIAGFGTALMAGPVLTQLMPLSRVVPLLALLDFSAAVTNLLRDGRRADVAELKRLLPWMLLGSGVGAAVLLKTRPEVLLLMLGIFAVAYALQAMLRQQTRKTLPATFAVPFGLVGGVFSALFGSGGFLYAIYLAGRLEDKERLRVTQSTLIGLSTLTRLLIFLMAGVYHDSGLLLLAAALLPAMWGGLWLGRHITLRLSREQFLRILHGIVLASGLALLARYFF</sequence>
<evidence type="ECO:0000256" key="8">
    <source>
        <dbReference type="RuleBase" id="RU363041"/>
    </source>
</evidence>
<keyword evidence="7 8" id="KW-0472">Membrane</keyword>
<protein>
    <recommendedName>
        <fullName evidence="8">Probable membrane transporter protein</fullName>
    </recommendedName>
</protein>
<feature type="transmembrane region" description="Helical" evidence="8">
    <location>
        <begin position="101"/>
        <end position="118"/>
    </location>
</feature>
<feature type="transmembrane region" description="Helical" evidence="8">
    <location>
        <begin position="226"/>
        <end position="246"/>
    </location>
</feature>
<dbReference type="GO" id="GO:0005886">
    <property type="term" value="C:plasma membrane"/>
    <property type="evidence" value="ECO:0007669"/>
    <property type="project" value="UniProtKB-SubCell"/>
</dbReference>
<feature type="transmembrane region" description="Helical" evidence="8">
    <location>
        <begin position="130"/>
        <end position="156"/>
    </location>
</feature>